<proteinExistence type="predicted"/>
<dbReference type="EMBL" id="FWFT01000003">
    <property type="protein sequence ID" value="SLN43758.1"/>
    <property type="molecule type" value="Genomic_DNA"/>
</dbReference>
<dbReference type="Proteomes" id="UP000193623">
    <property type="component" value="Unassembled WGS sequence"/>
</dbReference>
<dbReference type="InterPro" id="IPR022201">
    <property type="entry name" value="DUF3726"/>
</dbReference>
<dbReference type="Pfam" id="PF12525">
    <property type="entry name" value="DUF3726"/>
    <property type="match status" value="1"/>
</dbReference>
<protein>
    <recommendedName>
        <fullName evidence="3">DUF3726 domain-containing protein</fullName>
    </recommendedName>
</protein>
<dbReference type="OrthoDB" id="8420038at2"/>
<evidence type="ECO:0008006" key="3">
    <source>
        <dbReference type="Google" id="ProtNLM"/>
    </source>
</evidence>
<evidence type="ECO:0000313" key="1">
    <source>
        <dbReference type="EMBL" id="SLN43758.1"/>
    </source>
</evidence>
<organism evidence="1 2">
    <name type="scientific">Pseudooctadecabacter jejudonensis</name>
    <dbReference type="NCBI Taxonomy" id="1391910"/>
    <lineage>
        <taxon>Bacteria</taxon>
        <taxon>Pseudomonadati</taxon>
        <taxon>Pseudomonadota</taxon>
        <taxon>Alphaproteobacteria</taxon>
        <taxon>Rhodobacterales</taxon>
        <taxon>Paracoccaceae</taxon>
        <taxon>Pseudooctadecabacter</taxon>
    </lineage>
</organism>
<accession>A0A1Y5SLV9</accession>
<dbReference type="AlphaFoldDB" id="A0A1Y5SLV9"/>
<gene>
    <name evidence="1" type="ORF">PSJ8397_02254</name>
</gene>
<keyword evidence="2" id="KW-1185">Reference proteome</keyword>
<reference evidence="1 2" key="1">
    <citation type="submission" date="2017-03" db="EMBL/GenBank/DDBJ databases">
        <authorList>
            <person name="Afonso C.L."/>
            <person name="Miller P.J."/>
            <person name="Scott M.A."/>
            <person name="Spackman E."/>
            <person name="Goraichik I."/>
            <person name="Dimitrov K.M."/>
            <person name="Suarez D.L."/>
            <person name="Swayne D.E."/>
        </authorList>
    </citation>
    <scope>NUCLEOTIDE SEQUENCE [LARGE SCALE GENOMIC DNA]</scope>
    <source>
        <strain evidence="1 2">CECT 8397</strain>
    </source>
</reference>
<sequence length="155" mass="15671">MTQLSANEIEALVLKAARGGGCPLGVAEDLAAATGYLDLNALTECPCHTGAASAIIEAFDAALAHGRATALTADAPLIAALLAARDDPRLSIDVTSGGAVISTHGNPVQPPDRLGRRTVRADLLDHLNDMAARILVPETEASRAAGAGAGLTDND</sequence>
<name>A0A1Y5SLV9_9RHOB</name>
<dbReference type="RefSeq" id="WP_085864658.1">
    <property type="nucleotide sequence ID" value="NZ_FWFT01000003.1"/>
</dbReference>
<evidence type="ECO:0000313" key="2">
    <source>
        <dbReference type="Proteomes" id="UP000193623"/>
    </source>
</evidence>